<dbReference type="AlphaFoldDB" id="A0A3N4UMK7"/>
<dbReference type="Proteomes" id="UP000269689">
    <property type="component" value="Unassembled WGS sequence"/>
</dbReference>
<dbReference type="EMBL" id="RKQK01000001">
    <property type="protein sequence ID" value="RPE71886.1"/>
    <property type="molecule type" value="Genomic_DNA"/>
</dbReference>
<keyword evidence="2" id="KW-1185">Reference proteome</keyword>
<comment type="caution">
    <text evidence="1">The sequence shown here is derived from an EMBL/GenBank/DDBJ whole genome shotgun (WGS) entry which is preliminary data.</text>
</comment>
<gene>
    <name evidence="1" type="ORF">EDD53_1019</name>
</gene>
<evidence type="ECO:0000313" key="2">
    <source>
        <dbReference type="Proteomes" id="UP000269689"/>
    </source>
</evidence>
<evidence type="ECO:0000313" key="1">
    <source>
        <dbReference type="EMBL" id="RPE71886.1"/>
    </source>
</evidence>
<protein>
    <submittedName>
        <fullName evidence="1">Uncharacterized protein</fullName>
    </submittedName>
</protein>
<accession>A0A3N4UMK7</accession>
<reference evidence="1 2" key="1">
    <citation type="submission" date="2018-11" db="EMBL/GenBank/DDBJ databases">
        <title>Genomic Encyclopedia of Type Strains, Phase IV (KMG-IV): sequencing the most valuable type-strain genomes for metagenomic binning, comparative biology and taxonomic classification.</title>
        <authorList>
            <person name="Goeker M."/>
        </authorList>
    </citation>
    <scope>NUCLEOTIDE SEQUENCE [LARGE SCALE GENOMIC DNA]</scope>
    <source>
        <strain evidence="1 2">DSM 104731</strain>
    </source>
</reference>
<sequence length="57" mass="6305">MERAKMIFGQKKYTPMTALFPCLLLHLHGGIALGFGIAQYAPAREAHELSHNARAPE</sequence>
<name>A0A3N4UMK7_9RHOB</name>
<proteinExistence type="predicted"/>
<organism evidence="1 2">
    <name type="scientific">Pacificibacter maritimus</name>
    <dbReference type="NCBI Taxonomy" id="762213"/>
    <lineage>
        <taxon>Bacteria</taxon>
        <taxon>Pseudomonadati</taxon>
        <taxon>Pseudomonadota</taxon>
        <taxon>Alphaproteobacteria</taxon>
        <taxon>Rhodobacterales</taxon>
        <taxon>Roseobacteraceae</taxon>
        <taxon>Pacificibacter</taxon>
    </lineage>
</organism>